<organism evidence="1 2">
    <name type="scientific">Araneus ventricosus</name>
    <name type="common">Orbweaver spider</name>
    <name type="synonym">Epeira ventricosa</name>
    <dbReference type="NCBI Taxonomy" id="182803"/>
    <lineage>
        <taxon>Eukaryota</taxon>
        <taxon>Metazoa</taxon>
        <taxon>Ecdysozoa</taxon>
        <taxon>Arthropoda</taxon>
        <taxon>Chelicerata</taxon>
        <taxon>Arachnida</taxon>
        <taxon>Araneae</taxon>
        <taxon>Araneomorphae</taxon>
        <taxon>Entelegynae</taxon>
        <taxon>Araneoidea</taxon>
        <taxon>Araneidae</taxon>
        <taxon>Araneus</taxon>
    </lineage>
</organism>
<accession>A0A4Y2PEV3</accession>
<name>A0A4Y2PEV3_ARAVE</name>
<sequence>MLSTVFSYELKAQNRMFQNRSECFSGDIVNVLHDAVFNSAKFAIGPQYTTNFRTLADAKDCQDMDVLEKNMPAEEFRELA</sequence>
<dbReference type="Proteomes" id="UP000499080">
    <property type="component" value="Unassembled WGS sequence"/>
</dbReference>
<protein>
    <submittedName>
        <fullName evidence="1">Uncharacterized protein</fullName>
    </submittedName>
</protein>
<keyword evidence="2" id="KW-1185">Reference proteome</keyword>
<gene>
    <name evidence="1" type="ORF">AVEN_4351_1</name>
</gene>
<reference evidence="1 2" key="1">
    <citation type="journal article" date="2019" name="Sci. Rep.">
        <title>Orb-weaving spider Araneus ventricosus genome elucidates the spidroin gene catalogue.</title>
        <authorList>
            <person name="Kono N."/>
            <person name="Nakamura H."/>
            <person name="Ohtoshi R."/>
            <person name="Moran D.A.P."/>
            <person name="Shinohara A."/>
            <person name="Yoshida Y."/>
            <person name="Fujiwara M."/>
            <person name="Mori M."/>
            <person name="Tomita M."/>
            <person name="Arakawa K."/>
        </authorList>
    </citation>
    <scope>NUCLEOTIDE SEQUENCE [LARGE SCALE GENOMIC DNA]</scope>
</reference>
<comment type="caution">
    <text evidence="1">The sequence shown here is derived from an EMBL/GenBank/DDBJ whole genome shotgun (WGS) entry which is preliminary data.</text>
</comment>
<evidence type="ECO:0000313" key="1">
    <source>
        <dbReference type="EMBL" id="GBN50485.1"/>
    </source>
</evidence>
<dbReference type="EMBL" id="BGPR01011275">
    <property type="protein sequence ID" value="GBN50485.1"/>
    <property type="molecule type" value="Genomic_DNA"/>
</dbReference>
<evidence type="ECO:0000313" key="2">
    <source>
        <dbReference type="Proteomes" id="UP000499080"/>
    </source>
</evidence>
<dbReference type="AlphaFoldDB" id="A0A4Y2PEV3"/>
<proteinExistence type="predicted"/>